<name>A0A177EUP5_9EURO</name>
<dbReference type="InterPro" id="IPR037316">
    <property type="entry name" value="Yen1_H3TH"/>
</dbReference>
<evidence type="ECO:0000256" key="4">
    <source>
        <dbReference type="SAM" id="Phobius"/>
    </source>
</evidence>
<protein>
    <submittedName>
        <fullName evidence="6">Starch phosphorylase</fullName>
    </submittedName>
</protein>
<evidence type="ECO:0000259" key="5">
    <source>
        <dbReference type="SMART" id="SM00484"/>
    </source>
</evidence>
<comment type="caution">
    <text evidence="6">The sequence shown here is derived from an EMBL/GenBank/DDBJ whole genome shotgun (WGS) entry which is preliminary data.</text>
</comment>
<dbReference type="RefSeq" id="XP_022507103.1">
    <property type="nucleotide sequence ID" value="XM_022660579.1"/>
</dbReference>
<dbReference type="GO" id="GO:0017108">
    <property type="term" value="F:5'-flap endonuclease activity"/>
    <property type="evidence" value="ECO:0007669"/>
    <property type="project" value="TreeGrafter"/>
</dbReference>
<dbReference type="InterPro" id="IPR006084">
    <property type="entry name" value="XPG/Rad2"/>
</dbReference>
<feature type="transmembrane region" description="Helical" evidence="4">
    <location>
        <begin position="137"/>
        <end position="158"/>
    </location>
</feature>
<dbReference type="GO" id="GO:0006281">
    <property type="term" value="P:DNA repair"/>
    <property type="evidence" value="ECO:0007669"/>
    <property type="project" value="UniProtKB-ARBA"/>
</dbReference>
<proteinExistence type="predicted"/>
<dbReference type="Proteomes" id="UP000077002">
    <property type="component" value="Unassembled WGS sequence"/>
</dbReference>
<feature type="region of interest" description="Disordered" evidence="3">
    <location>
        <begin position="797"/>
        <end position="816"/>
    </location>
</feature>
<keyword evidence="1" id="KW-0540">Nuclease</keyword>
<reference evidence="6 7" key="1">
    <citation type="submission" date="2016-03" db="EMBL/GenBank/DDBJ databases">
        <title>Draft genome sequence of the Fonsecaea monophora CBS 269.37.</title>
        <authorList>
            <person name="Bombassaro A."/>
            <person name="Vinicius W.A."/>
            <person name="De Hoog S."/>
            <person name="Sun J."/>
            <person name="Souza E.M."/>
            <person name="Raittz R.T."/>
            <person name="Costa F."/>
            <person name="Leao A.C."/>
            <person name="Tadra-Sfeir M.Z."/>
            <person name="Baura V."/>
            <person name="Balsanelli E."/>
            <person name="Pedrosa F.O."/>
            <person name="Moreno L.F."/>
            <person name="Steffens M.B."/>
            <person name="Xi L."/>
            <person name="Bocca A.L."/>
            <person name="Felipe M.S."/>
            <person name="Teixeira M."/>
            <person name="Telles Filho F.Q."/>
            <person name="Azevedo C.M."/>
            <person name="Gomes R."/>
            <person name="Vicente V.A."/>
        </authorList>
    </citation>
    <scope>NUCLEOTIDE SEQUENCE [LARGE SCALE GENOMIC DNA]</scope>
    <source>
        <strain evidence="6 7">CBS 269.37</strain>
    </source>
</reference>
<evidence type="ECO:0000256" key="3">
    <source>
        <dbReference type="SAM" id="MobiDB-lite"/>
    </source>
</evidence>
<keyword evidence="4" id="KW-0472">Membrane</keyword>
<dbReference type="FunFam" id="3.40.50.1010:FF:000037">
    <property type="entry name" value="Rad2-like endonuclease, putative (AFU_orthologue AFUA_3G13260)"/>
    <property type="match status" value="1"/>
</dbReference>
<dbReference type="SMART" id="SM00484">
    <property type="entry name" value="XPGI"/>
    <property type="match status" value="1"/>
</dbReference>
<feature type="region of interest" description="Disordered" evidence="3">
    <location>
        <begin position="990"/>
        <end position="1014"/>
    </location>
</feature>
<dbReference type="PANTHER" id="PTHR11081">
    <property type="entry name" value="FLAP ENDONUCLEASE FAMILY MEMBER"/>
    <property type="match status" value="1"/>
</dbReference>
<dbReference type="InterPro" id="IPR006085">
    <property type="entry name" value="XPG_DNA_repair_N"/>
</dbReference>
<evidence type="ECO:0000256" key="1">
    <source>
        <dbReference type="ARBA" id="ARBA00022722"/>
    </source>
</evidence>
<dbReference type="Pfam" id="PF18380">
    <property type="entry name" value="GEN1_C"/>
    <property type="match status" value="1"/>
</dbReference>
<evidence type="ECO:0000256" key="2">
    <source>
        <dbReference type="ARBA" id="ARBA00022801"/>
    </source>
</evidence>
<dbReference type="AlphaFoldDB" id="A0A177EUP5"/>
<evidence type="ECO:0000313" key="6">
    <source>
        <dbReference type="EMBL" id="OAG35151.1"/>
    </source>
</evidence>
<keyword evidence="2" id="KW-0378">Hydrolase</keyword>
<dbReference type="InterPro" id="IPR029060">
    <property type="entry name" value="PIN-like_dom_sf"/>
</dbReference>
<feature type="region of interest" description="Disordered" evidence="3">
    <location>
        <begin position="726"/>
        <end position="757"/>
    </location>
</feature>
<dbReference type="OrthoDB" id="2959108at2759"/>
<evidence type="ECO:0000313" key="7">
    <source>
        <dbReference type="Proteomes" id="UP000077002"/>
    </source>
</evidence>
<dbReference type="CDD" id="cd09870">
    <property type="entry name" value="PIN_YEN1"/>
    <property type="match status" value="1"/>
</dbReference>
<keyword evidence="4" id="KW-1133">Transmembrane helix</keyword>
<feature type="compositionally biased region" description="Basic residues" evidence="3">
    <location>
        <begin position="797"/>
        <end position="810"/>
    </location>
</feature>
<dbReference type="SUPFAM" id="SSF88723">
    <property type="entry name" value="PIN domain-like"/>
    <property type="match status" value="1"/>
</dbReference>
<feature type="domain" description="XPG-I" evidence="5">
    <location>
        <begin position="430"/>
        <end position="508"/>
    </location>
</feature>
<dbReference type="GeneID" id="34605781"/>
<dbReference type="CDD" id="cd09906">
    <property type="entry name" value="H3TH_YEN1"/>
    <property type="match status" value="1"/>
</dbReference>
<dbReference type="PANTHER" id="PTHR11081:SF75">
    <property type="entry name" value="ENDONUCLEASE, PUTATIVE (AFU_ORTHOLOGUE AFUA_3G13260)-RELATED"/>
    <property type="match status" value="1"/>
</dbReference>
<dbReference type="PRINTS" id="PR00853">
    <property type="entry name" value="XPGRADSUPER"/>
</dbReference>
<feature type="compositionally biased region" description="Basic and acidic residues" evidence="3">
    <location>
        <begin position="1005"/>
        <end position="1014"/>
    </location>
</feature>
<dbReference type="InterPro" id="IPR041177">
    <property type="entry name" value="GEN1_C"/>
</dbReference>
<dbReference type="Pfam" id="PF00867">
    <property type="entry name" value="XPG_I"/>
    <property type="match status" value="1"/>
</dbReference>
<dbReference type="GO" id="GO:0008821">
    <property type="term" value="F:crossover junction DNA endonuclease activity"/>
    <property type="evidence" value="ECO:0007669"/>
    <property type="project" value="InterPro"/>
</dbReference>
<dbReference type="InterPro" id="IPR036279">
    <property type="entry name" value="5-3_exonuclease_C_sf"/>
</dbReference>
<dbReference type="EMBL" id="LVKK01000127">
    <property type="protein sequence ID" value="OAG35151.1"/>
    <property type="molecule type" value="Genomic_DNA"/>
</dbReference>
<organism evidence="6 7">
    <name type="scientific">Fonsecaea monophora</name>
    <dbReference type="NCBI Taxonomy" id="254056"/>
    <lineage>
        <taxon>Eukaryota</taxon>
        <taxon>Fungi</taxon>
        <taxon>Dikarya</taxon>
        <taxon>Ascomycota</taxon>
        <taxon>Pezizomycotina</taxon>
        <taxon>Eurotiomycetes</taxon>
        <taxon>Chaetothyriomycetidae</taxon>
        <taxon>Chaetothyriales</taxon>
        <taxon>Herpotrichiellaceae</taxon>
        <taxon>Fonsecaea</taxon>
    </lineage>
</organism>
<accession>A0A177EUP5</accession>
<dbReference type="Pfam" id="PF00752">
    <property type="entry name" value="XPG_N"/>
    <property type="match status" value="1"/>
</dbReference>
<keyword evidence="7" id="KW-1185">Reference proteome</keyword>
<sequence length="1014" mass="111308">MLHMWPSWQPVFDIHLALFTPTLIPTSVNANGLPLELSLDPYLGINIFAAKGRYLPQNYTDSLQAFSVASMAARGSKVDPYSTLPESYQPSYPEVYHPKELDRTEKSTEYILPSGASNDGNDRNNQHRLPFGWTPTIFGIVTALATAIIVAAIVGGGVGGACANSQRALKTASSEAVTATSTIHLAASAPTSSIPSSVSASAALATDYTALVDTQISSLALDCPTLDGQSYPSKWEGQLFSLNCDFLYNDGDLASVFVYTWQDCVEACASINHYAEMNGGSNTTCIHAVFQAGLDQNVVDWNRNCWLKSNKAVVGTADPASEILLLKEIGKGERVALSRLSIEHLQKQSRPLRIAIDAAIWNFQTQHGGQGGKNPALRTLFYRLVKLLALPVQPVFVYDGKNKPLTKRGRTVSKWHGGCVESEMSKGLVSLFRYPTHVAPGEAEAECAMLQRKGIVDAVMTQDVDAIMFGSGLTLRDWSKEGNGKKGNKTATHVSVLDLHRVKKLSGLDPEGMILVALLSGGDYDEDGVAGIGSTLACEIARAGFGSDLLDLVRSGDENGITEWRERLQFELETNESGYFKMKRKSIRIPDNFPDRKILGYYMNPAVTPADELKRLEKSWVKAWDGEIDMQALRVYAAEMFDWMYKPGAWKFVRVMAPALLADRLQRGAAASHITSSDQITERRQHFVSDGIPELRVTVIPGEVVGLDLAAEKDSPEYLQLLAEEENEGLEGEPENAGTDGNAPLSPSKKRKSPPWLPHAPEKMWIAQTIVEIGAREHVRRWEQIQFEINNDPKKFAARKCAKQKEKKSKTTGGMQPGALLNYVVTAKEAAVPEVYPAKSISSPRPRPKANVSEPRRSKSTKSKSSQMNDGQSPTIFEHLKSTKSRHDFHETASARDSVSFDTWQTFKALDFKLDKDGTADRTQVISALWKHDSPDAPRYKATCALATRKKVREGLRKGDIGRGPIQKCDRRGIPPLLFASPGKIQLSSGPWRNAGSLGFAQQHHTADAQEKSK</sequence>
<feature type="region of interest" description="Disordered" evidence="3">
    <location>
        <begin position="838"/>
        <end position="874"/>
    </location>
</feature>
<dbReference type="InterPro" id="IPR006086">
    <property type="entry name" value="XPG-I_dom"/>
</dbReference>
<dbReference type="SUPFAM" id="SSF47807">
    <property type="entry name" value="5' to 3' exonuclease, C-terminal subdomain"/>
    <property type="match status" value="1"/>
</dbReference>
<keyword evidence="4" id="KW-0812">Transmembrane</keyword>
<gene>
    <name evidence="6" type="ORF">AYO21_10669</name>
</gene>
<dbReference type="Gene3D" id="3.40.50.1010">
    <property type="entry name" value="5'-nuclease"/>
    <property type="match status" value="2"/>
</dbReference>